<dbReference type="SMART" id="SM00325">
    <property type="entry name" value="RhoGEF"/>
    <property type="match status" value="1"/>
</dbReference>
<feature type="domain" description="PB1" evidence="3">
    <location>
        <begin position="567"/>
        <end position="659"/>
    </location>
</feature>
<feature type="compositionally biased region" description="Polar residues" evidence="1">
    <location>
        <begin position="511"/>
        <end position="530"/>
    </location>
</feature>
<dbReference type="AlphaFoldDB" id="A0A642UNY6"/>
<proteinExistence type="predicted"/>
<evidence type="ECO:0000256" key="1">
    <source>
        <dbReference type="SAM" id="MobiDB-lite"/>
    </source>
</evidence>
<dbReference type="Pfam" id="PF00564">
    <property type="entry name" value="PB1"/>
    <property type="match status" value="1"/>
</dbReference>
<feature type="region of interest" description="Disordered" evidence="1">
    <location>
        <begin position="334"/>
        <end position="404"/>
    </location>
</feature>
<evidence type="ECO:0000313" key="5">
    <source>
        <dbReference type="Proteomes" id="UP000761534"/>
    </source>
</evidence>
<evidence type="ECO:0000259" key="3">
    <source>
        <dbReference type="PROSITE" id="PS51745"/>
    </source>
</evidence>
<dbReference type="PROSITE" id="PS51745">
    <property type="entry name" value="PB1"/>
    <property type="match status" value="1"/>
</dbReference>
<dbReference type="GO" id="GO:0005737">
    <property type="term" value="C:cytoplasm"/>
    <property type="evidence" value="ECO:0007669"/>
    <property type="project" value="TreeGrafter"/>
</dbReference>
<dbReference type="InterPro" id="IPR000270">
    <property type="entry name" value="PB1_dom"/>
</dbReference>
<dbReference type="GO" id="GO:0030010">
    <property type="term" value="P:establishment of cell polarity"/>
    <property type="evidence" value="ECO:0007669"/>
    <property type="project" value="TreeGrafter"/>
</dbReference>
<feature type="compositionally biased region" description="Low complexity" evidence="1">
    <location>
        <begin position="531"/>
        <end position="557"/>
    </location>
</feature>
<dbReference type="InterPro" id="IPR000219">
    <property type="entry name" value="DH_dom"/>
</dbReference>
<dbReference type="CDD" id="cd05992">
    <property type="entry name" value="PB1"/>
    <property type="match status" value="1"/>
</dbReference>
<dbReference type="InterPro" id="IPR053793">
    <property type="entry name" value="PB1-like"/>
</dbReference>
<gene>
    <name evidence="4" type="ORF">TRICI_005887</name>
</gene>
<dbReference type="PROSITE" id="PS50010">
    <property type="entry name" value="DH_2"/>
    <property type="match status" value="1"/>
</dbReference>
<dbReference type="CDD" id="cd00160">
    <property type="entry name" value="RhoGEF"/>
    <property type="match status" value="1"/>
</dbReference>
<dbReference type="CDD" id="cd13246">
    <property type="entry name" value="PH_Scd1"/>
    <property type="match status" value="1"/>
</dbReference>
<dbReference type="VEuPathDB" id="FungiDB:TRICI_005887"/>
<dbReference type="Gene3D" id="3.10.20.90">
    <property type="entry name" value="Phosphatidylinositol 3-kinase Catalytic Subunit, Chain A, domain 1"/>
    <property type="match status" value="1"/>
</dbReference>
<dbReference type="SUPFAM" id="SSF50729">
    <property type="entry name" value="PH domain-like"/>
    <property type="match status" value="1"/>
</dbReference>
<dbReference type="Proteomes" id="UP000761534">
    <property type="component" value="Unassembled WGS sequence"/>
</dbReference>
<feature type="compositionally biased region" description="Low complexity" evidence="1">
    <location>
        <begin position="431"/>
        <end position="463"/>
    </location>
</feature>
<sequence>MVVKEFLETERKFVEDLEILVRFQNELQQTSILSVDTIHALFPNLMALVDFQRRFLIGVEFNATLPPEEQRFGALFESLEDGFEVYKGYSLNQPHACEIATAEAPKLQALSHIVEPTYELQCILIKPVQRICKYPLLFKELIKETPEDWPYYQELYEGLECSERITSNVNESQRQVENVNSLKELQERLRDWRGHNLADFGELLHEGVFPVVKTGFEREYHLYLFENIILCCKEANQSKKSNPLSKKSKDKSLANQSKRSSLVLKGRIYMAYITNVTVSKRETGYFMHISWGQDDALDTGFFDIRFRNEELLNQWESTIRRMVARYQENINSTQVHHTSTTGATASYESDDDYDESTTTSATPSLNSFKPLPNEPDPPTSAVTSSTAPATRTISASSNGSSTTTTTGYFPYSSMNSLPEEFGAFSVTTKVTTKSASSAPPSRNRSASTPSLTNSYNTTPPNSNGRLKSQDSYVPPMPPLPSNVPATSSPSYATPKAARIKSESAAVDRSRQPPQHSHINIVTGQREQSFGSYDSSASTSSSMSTTGRSATSTSTATTPVMTHSTGMAGNLKVKLHYIEDSFLIIVPSTIKYSQLLERIERKIRLCGKQTPNPLRIKYKDEDDDFVTINSDEDIQMALEISMDNNSNDLKTSNALTLWVA</sequence>
<dbReference type="FunFam" id="3.10.20.90:FF:000176">
    <property type="entry name" value="Rho guanyl nucleotide exchange factor"/>
    <property type="match status" value="1"/>
</dbReference>
<feature type="domain" description="DH" evidence="2">
    <location>
        <begin position="1"/>
        <end position="172"/>
    </location>
</feature>
<feature type="compositionally biased region" description="Basic and acidic residues" evidence="1">
    <location>
        <begin position="499"/>
        <end position="510"/>
    </location>
</feature>
<dbReference type="Pfam" id="PF15411">
    <property type="entry name" value="PH_10"/>
    <property type="match status" value="1"/>
</dbReference>
<feature type="compositionally biased region" description="Low complexity" evidence="1">
    <location>
        <begin position="379"/>
        <end position="404"/>
    </location>
</feature>
<accession>A0A642UNY6</accession>
<dbReference type="SUPFAM" id="SSF48065">
    <property type="entry name" value="DBL homology domain (DH-domain)"/>
    <property type="match status" value="1"/>
</dbReference>
<dbReference type="OrthoDB" id="1594986at2759"/>
<dbReference type="GO" id="GO:0005085">
    <property type="term" value="F:guanyl-nucleotide exchange factor activity"/>
    <property type="evidence" value="ECO:0007669"/>
    <property type="project" value="InterPro"/>
</dbReference>
<dbReference type="GO" id="GO:0000935">
    <property type="term" value="C:division septum"/>
    <property type="evidence" value="ECO:0007669"/>
    <property type="project" value="TreeGrafter"/>
</dbReference>
<dbReference type="PANTHER" id="PTHR47339">
    <property type="entry name" value="CELL DIVISION CONTROL PROTEIN 24"/>
    <property type="match status" value="1"/>
</dbReference>
<dbReference type="GO" id="GO:0043332">
    <property type="term" value="C:mating projection tip"/>
    <property type="evidence" value="ECO:0007669"/>
    <property type="project" value="TreeGrafter"/>
</dbReference>
<dbReference type="Pfam" id="PF00621">
    <property type="entry name" value="RhoGEF"/>
    <property type="match status" value="1"/>
</dbReference>
<evidence type="ECO:0000259" key="2">
    <source>
        <dbReference type="PROSITE" id="PS50010"/>
    </source>
</evidence>
<reference evidence="4" key="1">
    <citation type="journal article" date="2019" name="G3 (Bethesda)">
        <title>Genome Assemblies of Two Rare Opportunistic Yeast Pathogens: Diutina rugosa (syn. Candida rugosa) and Trichomonascus ciferrii (syn. Candida ciferrii).</title>
        <authorList>
            <person name="Mixao V."/>
            <person name="Saus E."/>
            <person name="Hansen A.P."/>
            <person name="Lass-Florl C."/>
            <person name="Gabaldon T."/>
        </authorList>
    </citation>
    <scope>NUCLEOTIDE SEQUENCE</scope>
    <source>
        <strain evidence="4">CBS 4856</strain>
    </source>
</reference>
<dbReference type="Gene3D" id="2.30.29.30">
    <property type="entry name" value="Pleckstrin-homology domain (PH domain)/Phosphotyrosine-binding domain (PTB)"/>
    <property type="match status" value="1"/>
</dbReference>
<dbReference type="EMBL" id="SWFS01000466">
    <property type="protein sequence ID" value="KAA8902526.1"/>
    <property type="molecule type" value="Genomic_DNA"/>
</dbReference>
<name>A0A642UNY6_9ASCO</name>
<dbReference type="GO" id="GO:0005634">
    <property type="term" value="C:nucleus"/>
    <property type="evidence" value="ECO:0007669"/>
    <property type="project" value="TreeGrafter"/>
</dbReference>
<dbReference type="GO" id="GO:0031106">
    <property type="term" value="P:septin ring organization"/>
    <property type="evidence" value="ECO:0007669"/>
    <property type="project" value="TreeGrafter"/>
</dbReference>
<dbReference type="InterPro" id="IPR053026">
    <property type="entry name" value="CDC42_GEF"/>
</dbReference>
<keyword evidence="5" id="KW-1185">Reference proteome</keyword>
<comment type="caution">
    <text evidence="4">The sequence shown here is derived from an EMBL/GenBank/DDBJ whole genome shotgun (WGS) entry which is preliminary data.</text>
</comment>
<dbReference type="InterPro" id="IPR011993">
    <property type="entry name" value="PH-like_dom_sf"/>
</dbReference>
<dbReference type="SUPFAM" id="SSF54277">
    <property type="entry name" value="CAD &amp; PB1 domains"/>
    <property type="match status" value="1"/>
</dbReference>
<dbReference type="InterPro" id="IPR035899">
    <property type="entry name" value="DBL_dom_sf"/>
</dbReference>
<dbReference type="PANTHER" id="PTHR47339:SF1">
    <property type="entry name" value="CELL DIVISION CONTROL PROTEIN 24"/>
    <property type="match status" value="1"/>
</dbReference>
<dbReference type="InterPro" id="IPR033511">
    <property type="entry name" value="Cdc24/Scd1_PH_dom"/>
</dbReference>
<feature type="region of interest" description="Disordered" evidence="1">
    <location>
        <begin position="431"/>
        <end position="557"/>
    </location>
</feature>
<evidence type="ECO:0008006" key="6">
    <source>
        <dbReference type="Google" id="ProtNLM"/>
    </source>
</evidence>
<protein>
    <recommendedName>
        <fullName evidence="6">DH domain-containing protein</fullName>
    </recommendedName>
</protein>
<evidence type="ECO:0000313" key="4">
    <source>
        <dbReference type="EMBL" id="KAA8902526.1"/>
    </source>
</evidence>
<organism evidence="4 5">
    <name type="scientific">Trichomonascus ciferrii</name>
    <dbReference type="NCBI Taxonomy" id="44093"/>
    <lineage>
        <taxon>Eukaryota</taxon>
        <taxon>Fungi</taxon>
        <taxon>Dikarya</taxon>
        <taxon>Ascomycota</taxon>
        <taxon>Saccharomycotina</taxon>
        <taxon>Dipodascomycetes</taxon>
        <taxon>Dipodascales</taxon>
        <taxon>Trichomonascaceae</taxon>
        <taxon>Trichomonascus</taxon>
        <taxon>Trichomonascus ciferrii complex</taxon>
    </lineage>
</organism>
<dbReference type="Gene3D" id="1.20.900.10">
    <property type="entry name" value="Dbl homology (DH) domain"/>
    <property type="match status" value="1"/>
</dbReference>
<dbReference type="SMART" id="SM00666">
    <property type="entry name" value="PB1"/>
    <property type="match status" value="1"/>
</dbReference>